<sequence length="318" mass="36358">MSIKNIIGRARSLYGESHPIILKADEPTDQSPMELFITDEHTEHYLSFKGGDESARGEITGMIFLMCTIPSVAVIALSIFSGNFDNIIFPLLIGGAILPISFIWECRAKFPLPIIFNRRTREIYFDHDGKLFHTPWDNIEAITYDFTVIGPYVGTLKNAALEILVRRLGEPDNVLMVPLGAPMGKDLNMQKGFWEYIRAYMNNGPWFDEHGNHSESEKFIREQLSNDTRPSNLLTHQIKSTLKSKPSNGKKNNIGSTNLILLIGYFFLHPTHLIQDFVYDTAKRRARNRWPEIVLERLRPDGPTTRLIDLERERGLDV</sequence>
<keyword evidence="1" id="KW-1133">Transmembrane helix</keyword>
<evidence type="ECO:0000256" key="1">
    <source>
        <dbReference type="SAM" id="Phobius"/>
    </source>
</evidence>
<keyword evidence="1" id="KW-0472">Membrane</keyword>
<organism evidence="2 3">
    <name type="scientific">Pseudomonas gingeri</name>
    <dbReference type="NCBI Taxonomy" id="117681"/>
    <lineage>
        <taxon>Bacteria</taxon>
        <taxon>Pseudomonadati</taxon>
        <taxon>Pseudomonadota</taxon>
        <taxon>Gammaproteobacteria</taxon>
        <taxon>Pseudomonadales</taxon>
        <taxon>Pseudomonadaceae</taxon>
        <taxon>Pseudomonas</taxon>
    </lineage>
</organism>
<dbReference type="RefSeq" id="WP_177099558.1">
    <property type="nucleotide sequence ID" value="NZ_JACAQB010000003.1"/>
</dbReference>
<dbReference type="Proteomes" id="UP000539985">
    <property type="component" value="Unassembled WGS sequence"/>
</dbReference>
<keyword evidence="1" id="KW-0812">Transmembrane</keyword>
<accession>A0A7Y7X741</accession>
<comment type="caution">
    <text evidence="2">The sequence shown here is derived from an EMBL/GenBank/DDBJ whole genome shotgun (WGS) entry which is preliminary data.</text>
</comment>
<reference evidence="2 3" key="1">
    <citation type="submission" date="2020-04" db="EMBL/GenBank/DDBJ databases">
        <title>Molecular characterization of pseudomonads from Agaricus bisporus reveal novel blotch 2 pathogens in Western Europe.</title>
        <authorList>
            <person name="Taparia T."/>
            <person name="Krijger M."/>
            <person name="Haynes E."/>
            <person name="Elpinstone J.G."/>
            <person name="Noble R."/>
            <person name="Van Der Wolf J."/>
        </authorList>
    </citation>
    <scope>NUCLEOTIDE SEQUENCE [LARGE SCALE GENOMIC DNA]</scope>
    <source>
        <strain evidence="2 3">H7001</strain>
    </source>
</reference>
<gene>
    <name evidence="2" type="ORF">HX882_01205</name>
</gene>
<proteinExistence type="predicted"/>
<protein>
    <submittedName>
        <fullName evidence="2">Uncharacterized protein</fullName>
    </submittedName>
</protein>
<dbReference type="AlphaFoldDB" id="A0A7Y7X741"/>
<dbReference type="EMBL" id="JACAQB010000003">
    <property type="protein sequence ID" value="NWB94505.1"/>
    <property type="molecule type" value="Genomic_DNA"/>
</dbReference>
<evidence type="ECO:0000313" key="3">
    <source>
        <dbReference type="Proteomes" id="UP000539985"/>
    </source>
</evidence>
<evidence type="ECO:0000313" key="2">
    <source>
        <dbReference type="EMBL" id="NWB94505.1"/>
    </source>
</evidence>
<feature type="transmembrane region" description="Helical" evidence="1">
    <location>
        <begin position="59"/>
        <end position="81"/>
    </location>
</feature>
<name>A0A7Y7X741_9PSED</name>
<feature type="transmembrane region" description="Helical" evidence="1">
    <location>
        <begin position="87"/>
        <end position="104"/>
    </location>
</feature>